<organism evidence="1 2">
    <name type="scientific">Acinetobacter vivianii</name>
    <dbReference type="NCBI Taxonomy" id="1776742"/>
    <lineage>
        <taxon>Bacteria</taxon>
        <taxon>Pseudomonadati</taxon>
        <taxon>Pseudomonadota</taxon>
        <taxon>Gammaproteobacteria</taxon>
        <taxon>Moraxellales</taxon>
        <taxon>Moraxellaceae</taxon>
        <taxon>Acinetobacter</taxon>
    </lineage>
</organism>
<proteinExistence type="predicted"/>
<keyword evidence="2" id="KW-1185">Reference proteome</keyword>
<name>N9PYD2_9GAMM</name>
<protein>
    <recommendedName>
        <fullName evidence="3">Immunity protein 22</fullName>
    </recommendedName>
</protein>
<evidence type="ECO:0008006" key="3">
    <source>
        <dbReference type="Google" id="ProtNLM"/>
    </source>
</evidence>
<comment type="caution">
    <text evidence="1">The sequence shown here is derived from an EMBL/GenBank/DDBJ whole genome shotgun (WGS) entry which is preliminary data.</text>
</comment>
<dbReference type="OrthoDB" id="8851623at2"/>
<dbReference type="AlphaFoldDB" id="N9PYD2"/>
<sequence length="132" mass="15705">MNKIDYSDDDDFYDQGFEHKGFVSIWIGLSNDKTDMDIDVLQNLCGVGYYELNNQEINHLDFGLVPIDFLIKDLSYSDTFVDHFMHYSRLKGIDHGRWIIAQYDFKYDPLKIKRPIQNDPIFIGYFHYLTME</sequence>
<reference evidence="1 2" key="1">
    <citation type="submission" date="2013-02" db="EMBL/GenBank/DDBJ databases">
        <title>The Genome Sequence of Acinetobacter sp. NIPH 2168.</title>
        <authorList>
            <consortium name="The Broad Institute Genome Sequencing Platform"/>
            <consortium name="The Broad Institute Genome Sequencing Center for Infectious Disease"/>
            <person name="Cerqueira G."/>
            <person name="Feldgarden M."/>
            <person name="Courvalin P."/>
            <person name="Perichon B."/>
            <person name="Grillot-Courvalin C."/>
            <person name="Clermont D."/>
            <person name="Rocha E."/>
            <person name="Yoon E.-J."/>
            <person name="Nemec A."/>
            <person name="Walker B."/>
            <person name="Young S.K."/>
            <person name="Zeng Q."/>
            <person name="Gargeya S."/>
            <person name="Fitzgerald M."/>
            <person name="Haas B."/>
            <person name="Abouelleil A."/>
            <person name="Alvarado L."/>
            <person name="Arachchi H.M."/>
            <person name="Berlin A.M."/>
            <person name="Chapman S.B."/>
            <person name="Dewar J."/>
            <person name="Goldberg J."/>
            <person name="Griggs A."/>
            <person name="Gujja S."/>
            <person name="Hansen M."/>
            <person name="Howarth C."/>
            <person name="Imamovic A."/>
            <person name="Larimer J."/>
            <person name="McCowan C."/>
            <person name="Murphy C."/>
            <person name="Neiman D."/>
            <person name="Pearson M."/>
            <person name="Priest M."/>
            <person name="Roberts A."/>
            <person name="Saif S."/>
            <person name="Shea T."/>
            <person name="Sisk P."/>
            <person name="Sykes S."/>
            <person name="Wortman J."/>
            <person name="Nusbaum C."/>
            <person name="Birren B."/>
        </authorList>
    </citation>
    <scope>NUCLEOTIDE SEQUENCE [LARGE SCALE GENOMIC DNA]</scope>
    <source>
        <strain evidence="1 2">NIPH 2168</strain>
    </source>
</reference>
<evidence type="ECO:0000313" key="2">
    <source>
        <dbReference type="Proteomes" id="UP000013173"/>
    </source>
</evidence>
<dbReference type="EMBL" id="APRW01000016">
    <property type="protein sequence ID" value="ENX19220.1"/>
    <property type="molecule type" value="Genomic_DNA"/>
</dbReference>
<gene>
    <name evidence="1" type="ORF">F892_03380</name>
</gene>
<dbReference type="Proteomes" id="UP000013173">
    <property type="component" value="Unassembled WGS sequence"/>
</dbReference>
<dbReference type="GeneID" id="303683231"/>
<accession>N9PYD2</accession>
<dbReference type="RefSeq" id="WP_005259852.1">
    <property type="nucleotide sequence ID" value="NZ_BMDR01000003.1"/>
</dbReference>
<dbReference type="HOGENOM" id="CLU_1934070_0_0_6"/>
<evidence type="ECO:0000313" key="1">
    <source>
        <dbReference type="EMBL" id="ENX19220.1"/>
    </source>
</evidence>